<dbReference type="Gene3D" id="3.40.50.450">
    <property type="match status" value="1"/>
</dbReference>
<name>A0ABT7CYS6_9BACT</name>
<protein>
    <submittedName>
        <fullName evidence="2">SLOG family protein</fullName>
    </submittedName>
</protein>
<accession>A0ABT7CYS6</accession>
<dbReference type="Pfam" id="PF10686">
    <property type="entry name" value="YAcAr"/>
    <property type="match status" value="1"/>
</dbReference>
<dbReference type="EMBL" id="JASJOT010000067">
    <property type="protein sequence ID" value="MDJ1498913.1"/>
    <property type="molecule type" value="Genomic_DNA"/>
</dbReference>
<evidence type="ECO:0000313" key="3">
    <source>
        <dbReference type="Proteomes" id="UP001228581"/>
    </source>
</evidence>
<organism evidence="2 3">
    <name type="scientific">Xanthocytophaga flava</name>
    <dbReference type="NCBI Taxonomy" id="3048013"/>
    <lineage>
        <taxon>Bacteria</taxon>
        <taxon>Pseudomonadati</taxon>
        <taxon>Bacteroidota</taxon>
        <taxon>Cytophagia</taxon>
        <taxon>Cytophagales</taxon>
        <taxon>Rhodocytophagaceae</taxon>
        <taxon>Xanthocytophaga</taxon>
    </lineage>
</organism>
<evidence type="ECO:0000313" key="2">
    <source>
        <dbReference type="EMBL" id="MDJ1498913.1"/>
    </source>
</evidence>
<dbReference type="RefSeq" id="WP_314005901.1">
    <property type="nucleotide sequence ID" value="NZ_JASJOT010000067.1"/>
</dbReference>
<feature type="domain" description="YspA cpYpsA-related SLOG" evidence="1">
    <location>
        <begin position="14"/>
        <end position="74"/>
    </location>
</feature>
<proteinExistence type="predicted"/>
<evidence type="ECO:0000259" key="1">
    <source>
        <dbReference type="Pfam" id="PF10686"/>
    </source>
</evidence>
<comment type="caution">
    <text evidence="2">The sequence shown here is derived from an EMBL/GenBank/DDBJ whole genome shotgun (WGS) entry which is preliminary data.</text>
</comment>
<dbReference type="SUPFAM" id="SSF102405">
    <property type="entry name" value="MCP/YpsA-like"/>
    <property type="match status" value="1"/>
</dbReference>
<dbReference type="InterPro" id="IPR019627">
    <property type="entry name" value="YAcAr"/>
</dbReference>
<reference evidence="2 3" key="1">
    <citation type="submission" date="2023-05" db="EMBL/GenBank/DDBJ databases">
        <authorList>
            <person name="Zhang X."/>
        </authorList>
    </citation>
    <scope>NUCLEOTIDE SEQUENCE [LARGE SCALE GENOMIC DNA]</scope>
    <source>
        <strain evidence="2 3">DM2B3-1</strain>
    </source>
</reference>
<gene>
    <name evidence="2" type="ORF">QNI19_38655</name>
</gene>
<keyword evidence="3" id="KW-1185">Reference proteome</keyword>
<dbReference type="Proteomes" id="UP001228581">
    <property type="component" value="Unassembled WGS sequence"/>
</dbReference>
<sequence>MVFYNISSYICAIKLAITGSRSIHHCAELLAELERLPITELIHGGAVGVDQLAANWATAKGIKVTEIKPDYQRYGTSATHIRNAEIIQRADKVLACWDGESKGTASTIKKAEAKGKLLKVILYRNEKQPELSINQTALF</sequence>